<dbReference type="Proteomes" id="UP000245695">
    <property type="component" value="Chromosome 1"/>
</dbReference>
<proteinExistence type="inferred from homology"/>
<dbReference type="PANTHER" id="PTHR33219">
    <property type="entry name" value="YLMG HOMOLOG PROTEIN 2, CHLOROPLASTIC"/>
    <property type="match status" value="1"/>
</dbReference>
<dbReference type="EMBL" id="LN650648">
    <property type="protein sequence ID" value="CEI73773.1"/>
    <property type="molecule type" value="Genomic_DNA"/>
</dbReference>
<keyword evidence="2" id="KW-0472">Membrane</keyword>
<dbReference type="Pfam" id="PF02325">
    <property type="entry name" value="CCB3_YggT"/>
    <property type="match status" value="1"/>
</dbReference>
<evidence type="ECO:0000313" key="4">
    <source>
        <dbReference type="Proteomes" id="UP000245695"/>
    </source>
</evidence>
<dbReference type="PANTHER" id="PTHR33219:SF14">
    <property type="entry name" value="PROTEIN COFACTOR ASSEMBLY OF COMPLEX C SUBUNIT B CCB3, CHLOROPLASTIC-RELATED"/>
    <property type="match status" value="1"/>
</dbReference>
<feature type="transmembrane region" description="Helical" evidence="2">
    <location>
        <begin position="65"/>
        <end position="85"/>
    </location>
</feature>
<comment type="similarity">
    <text evidence="1">Belongs to the YggT family.</text>
</comment>
<protein>
    <submittedName>
        <fullName evidence="3">YGGT family</fullName>
    </submittedName>
</protein>
<keyword evidence="2" id="KW-1133">Transmembrane helix</keyword>
<dbReference type="KEGG" id="rhom:FRIFI_2246"/>
<sequence length="86" mass="9900">MSTIGLALYYLFDILSWIIIIKSLMSWFPNGMGSKLYYILNNITEPIEGPIRSIMYKYNSGPVDFSPMIAILVLMLLKRVALIVFY</sequence>
<name>A0A2P2BTS3_9FIRM</name>
<gene>
    <name evidence="3" type="ORF">FRIFI_2246</name>
</gene>
<organism evidence="3 4">
    <name type="scientific">Romboutsia hominis</name>
    <dbReference type="NCBI Taxonomy" id="1507512"/>
    <lineage>
        <taxon>Bacteria</taxon>
        <taxon>Bacillati</taxon>
        <taxon>Bacillota</taxon>
        <taxon>Clostridia</taxon>
        <taxon>Peptostreptococcales</taxon>
        <taxon>Peptostreptococcaceae</taxon>
        <taxon>Romboutsia</taxon>
    </lineage>
</organism>
<evidence type="ECO:0000256" key="2">
    <source>
        <dbReference type="SAM" id="Phobius"/>
    </source>
</evidence>
<dbReference type="GO" id="GO:0016020">
    <property type="term" value="C:membrane"/>
    <property type="evidence" value="ECO:0007669"/>
    <property type="project" value="InterPro"/>
</dbReference>
<evidence type="ECO:0000313" key="3">
    <source>
        <dbReference type="EMBL" id="CEI73773.1"/>
    </source>
</evidence>
<dbReference type="RefSeq" id="WP_166505893.1">
    <property type="nucleotide sequence ID" value="NZ_JAKNTL010000007.1"/>
</dbReference>
<dbReference type="AlphaFoldDB" id="A0A2P2BTS3"/>
<accession>A0A2P2BTS3</accession>
<keyword evidence="2" id="KW-0812">Transmembrane</keyword>
<reference evidence="3 4" key="1">
    <citation type="submission" date="2014-09" db="EMBL/GenBank/DDBJ databases">
        <authorList>
            <person name="Hornung B.V."/>
        </authorList>
    </citation>
    <scope>NUCLEOTIDE SEQUENCE [LARGE SCALE GENOMIC DNA]</scope>
    <source>
        <strain evidence="3 4">FRIFI</strain>
    </source>
</reference>
<dbReference type="InterPro" id="IPR003425">
    <property type="entry name" value="CCB3/YggT"/>
</dbReference>
<evidence type="ECO:0000256" key="1">
    <source>
        <dbReference type="ARBA" id="ARBA00010894"/>
    </source>
</evidence>
<keyword evidence="4" id="KW-1185">Reference proteome</keyword>
<feature type="transmembrane region" description="Helical" evidence="2">
    <location>
        <begin position="7"/>
        <end position="28"/>
    </location>
</feature>